<evidence type="ECO:0000259" key="2">
    <source>
        <dbReference type="PROSITE" id="PS50011"/>
    </source>
</evidence>
<keyword evidence="5" id="KW-1185">Reference proteome</keyword>
<dbReference type="Pfam" id="PF23473">
    <property type="entry name" value="LysM3_LYK4_5"/>
    <property type="match status" value="1"/>
</dbReference>
<dbReference type="SUPFAM" id="SSF56112">
    <property type="entry name" value="Protein kinase-like (PK-like)"/>
    <property type="match status" value="1"/>
</dbReference>
<dbReference type="PROSITE" id="PS51782">
    <property type="entry name" value="LYSM"/>
    <property type="match status" value="1"/>
</dbReference>
<feature type="region of interest" description="Disordered" evidence="1">
    <location>
        <begin position="261"/>
        <end position="289"/>
    </location>
</feature>
<feature type="domain" description="LysM" evidence="3">
    <location>
        <begin position="212"/>
        <end position="257"/>
    </location>
</feature>
<dbReference type="PROSITE" id="PS50011">
    <property type="entry name" value="PROTEIN_KINASE_DOM"/>
    <property type="match status" value="1"/>
</dbReference>
<dbReference type="EMBL" id="JABTTQ020000005">
    <property type="protein sequence ID" value="KAK6154896.1"/>
    <property type="molecule type" value="Genomic_DNA"/>
</dbReference>
<dbReference type="InterPro" id="IPR056563">
    <property type="entry name" value="LysM3_LYK4_5"/>
</dbReference>
<accession>A0ABR0X5F8</accession>
<evidence type="ECO:0000313" key="5">
    <source>
        <dbReference type="Proteomes" id="UP001318860"/>
    </source>
</evidence>
<evidence type="ECO:0000259" key="3">
    <source>
        <dbReference type="PROSITE" id="PS51782"/>
    </source>
</evidence>
<dbReference type="InterPro" id="IPR056561">
    <property type="entry name" value="NFP_LYK_LysM1"/>
</dbReference>
<feature type="compositionally biased region" description="Pro residues" evidence="1">
    <location>
        <begin position="271"/>
        <end position="289"/>
    </location>
</feature>
<feature type="domain" description="Protein kinase" evidence="2">
    <location>
        <begin position="298"/>
        <end position="639"/>
    </location>
</feature>
<dbReference type="Pfam" id="PF00069">
    <property type="entry name" value="Pkinase"/>
    <property type="match status" value="1"/>
</dbReference>
<sequence length="660" mass="72314">MPHSGSGHLALSRLARNRVLVSHWETLDGLARGRASSILGPFWTITRGNIQPYIRQATALCDSRDNSTSVLGYTCNGARRSCQAYLTFRAQPSYNSVSTISTLLSVNSSQLADLNSVPENAIFETNRMVLIPVTCSCSGQYYQVNASYVIRRGDTYLDIANNTFEGLSTCQALQVQNDIPARDLLPGEGITVPLRCACPTQNQSNNGVNYLLSYLVIWTQFVSGIASQFGAGTAETLAANGLSETDPNIYPFTTLLIPLQDPPTSTQVTAPQPPPPPSSTPPPSVPPPSGGSSKTWIYVVVGVVGGLFLASVVGAKKPETVASSSQTFESVTKPIGKDADDEDSQDFLESISSMALSLKVYTFEELKSATENFSPNCLIKGSVYRGTINGDYAAIKKINGDVSKEINLLNKINHFNLIRLSGVSFKEGNWYLVYEYASNGPLSDWIYHKSEEKLMDWNKRLQIALDVSAGLNYLHRYTTPPHVHKDLNSSNVLLDRDFRAKIANFGLARSAEGEEGQFALTRHIVGTKGYMAPEYLENGIISPKLDVYAFGVLLLEILTGKEVSMLYEEAHTQLPEILAPVLSENDGQENMRKLMDPSLQGKYPQDLALVLFRLIYSCLKKDPSDRPNMDDVFQSLSRISTSSLSGEWAISISENQTAPR</sequence>
<reference evidence="4 5" key="1">
    <citation type="journal article" date="2021" name="Comput. Struct. Biotechnol. J.">
        <title>De novo genome assembly of the potent medicinal plant Rehmannia glutinosa using nanopore technology.</title>
        <authorList>
            <person name="Ma L."/>
            <person name="Dong C."/>
            <person name="Song C."/>
            <person name="Wang X."/>
            <person name="Zheng X."/>
            <person name="Niu Y."/>
            <person name="Chen S."/>
            <person name="Feng W."/>
        </authorList>
    </citation>
    <scope>NUCLEOTIDE SEQUENCE [LARGE SCALE GENOMIC DNA]</scope>
    <source>
        <strain evidence="4">DH-2019</strain>
    </source>
</reference>
<dbReference type="Proteomes" id="UP001318860">
    <property type="component" value="Unassembled WGS sequence"/>
</dbReference>
<dbReference type="InterPro" id="IPR018392">
    <property type="entry name" value="LysM"/>
</dbReference>
<dbReference type="PANTHER" id="PTHR45927:SF11">
    <property type="entry name" value="LYSM DOMAIN RECEPTOR-LIKE KINASE 4"/>
    <property type="match status" value="1"/>
</dbReference>
<gene>
    <name evidence="4" type="ORF">DH2020_009144</name>
</gene>
<evidence type="ECO:0008006" key="6">
    <source>
        <dbReference type="Google" id="ProtNLM"/>
    </source>
</evidence>
<dbReference type="PANTHER" id="PTHR45927">
    <property type="entry name" value="LYSM-DOMAIN RECEPTOR-LIKE KINASE-RELATED"/>
    <property type="match status" value="1"/>
</dbReference>
<dbReference type="Gene3D" id="3.30.200.20">
    <property type="entry name" value="Phosphorylase Kinase, domain 1"/>
    <property type="match status" value="1"/>
</dbReference>
<dbReference type="Pfam" id="PF23472">
    <property type="entry name" value="LysM2_CERK1_LYK3_4_5"/>
    <property type="match status" value="1"/>
</dbReference>
<dbReference type="InterPro" id="IPR000719">
    <property type="entry name" value="Prot_kinase_dom"/>
</dbReference>
<dbReference type="Pfam" id="PF23446">
    <property type="entry name" value="LysM1_NFP_LYK"/>
    <property type="match status" value="1"/>
</dbReference>
<dbReference type="Gene3D" id="1.10.510.10">
    <property type="entry name" value="Transferase(Phosphotransferase) domain 1"/>
    <property type="match status" value="1"/>
</dbReference>
<comment type="caution">
    <text evidence="4">The sequence shown here is derived from an EMBL/GenBank/DDBJ whole genome shotgun (WGS) entry which is preliminary data.</text>
</comment>
<dbReference type="InterPro" id="IPR056562">
    <property type="entry name" value="LysM2_CERK1_LYK3_4_5"/>
</dbReference>
<proteinExistence type="predicted"/>
<dbReference type="InterPro" id="IPR052611">
    <property type="entry name" value="Plant_RLK_LysM"/>
</dbReference>
<organism evidence="4 5">
    <name type="scientific">Rehmannia glutinosa</name>
    <name type="common">Chinese foxglove</name>
    <dbReference type="NCBI Taxonomy" id="99300"/>
    <lineage>
        <taxon>Eukaryota</taxon>
        <taxon>Viridiplantae</taxon>
        <taxon>Streptophyta</taxon>
        <taxon>Embryophyta</taxon>
        <taxon>Tracheophyta</taxon>
        <taxon>Spermatophyta</taxon>
        <taxon>Magnoliopsida</taxon>
        <taxon>eudicotyledons</taxon>
        <taxon>Gunneridae</taxon>
        <taxon>Pentapetalae</taxon>
        <taxon>asterids</taxon>
        <taxon>lamiids</taxon>
        <taxon>Lamiales</taxon>
        <taxon>Orobanchaceae</taxon>
        <taxon>Rehmannieae</taxon>
        <taxon>Rehmannia</taxon>
    </lineage>
</organism>
<protein>
    <recommendedName>
        <fullName evidence="6">LysM domain receptor-like kinase 4</fullName>
    </recommendedName>
</protein>
<dbReference type="InterPro" id="IPR011009">
    <property type="entry name" value="Kinase-like_dom_sf"/>
</dbReference>
<evidence type="ECO:0000256" key="1">
    <source>
        <dbReference type="SAM" id="MobiDB-lite"/>
    </source>
</evidence>
<evidence type="ECO:0000313" key="4">
    <source>
        <dbReference type="EMBL" id="KAK6154896.1"/>
    </source>
</evidence>
<name>A0ABR0X5F8_REHGL</name>